<accession>A0A9P3PMU5</accession>
<keyword evidence="3 5" id="KW-0863">Zinc-finger</keyword>
<protein>
    <submittedName>
        <fullName evidence="7">AN1-like Zinc finger</fullName>
    </submittedName>
</protein>
<dbReference type="GO" id="GO:0008270">
    <property type="term" value="F:zinc ion binding"/>
    <property type="evidence" value="ECO:0007669"/>
    <property type="project" value="UniProtKB-KW"/>
</dbReference>
<dbReference type="Gene3D" id="4.10.1110.10">
    <property type="entry name" value="AN1-like Zinc finger"/>
    <property type="match status" value="1"/>
</dbReference>
<evidence type="ECO:0000256" key="4">
    <source>
        <dbReference type="ARBA" id="ARBA00022833"/>
    </source>
</evidence>
<evidence type="ECO:0000256" key="2">
    <source>
        <dbReference type="ARBA" id="ARBA00022737"/>
    </source>
</evidence>
<dbReference type="SMART" id="SM00154">
    <property type="entry name" value="ZnF_AN1"/>
    <property type="match status" value="1"/>
</dbReference>
<evidence type="ECO:0000256" key="1">
    <source>
        <dbReference type="ARBA" id="ARBA00022723"/>
    </source>
</evidence>
<keyword evidence="1" id="KW-0479">Metal-binding</keyword>
<name>A0A9P3PMU5_LYOSH</name>
<sequence length="196" mass="22583">MSSSDNTQLLDIGKQCSQPSCLLVDFLPFKCQHCQESFCQEHFKAAAHNCSKYDESKYNRVAPDCPLCSTPVAVRPGQDPNDRMEEHFAKECSVMTGKSVPFVVTDAEANSLETQRIEPSRWREREASERKGVDRWASCYECDKEGHSFYNDSRTRLQTYTSGDNPVLETRISRITHKPLFQDRPPFFISPRYSRR</sequence>
<dbReference type="GO" id="GO:0005737">
    <property type="term" value="C:cytoplasm"/>
    <property type="evidence" value="ECO:0007669"/>
    <property type="project" value="TreeGrafter"/>
</dbReference>
<dbReference type="OrthoDB" id="431929at2759"/>
<dbReference type="Proteomes" id="UP001063166">
    <property type="component" value="Unassembled WGS sequence"/>
</dbReference>
<dbReference type="SUPFAM" id="SSF118310">
    <property type="entry name" value="AN1-like Zinc finger"/>
    <property type="match status" value="1"/>
</dbReference>
<organism evidence="7 8">
    <name type="scientific">Lyophyllum shimeji</name>
    <name type="common">Hon-shimeji</name>
    <name type="synonym">Tricholoma shimeji</name>
    <dbReference type="NCBI Taxonomy" id="47721"/>
    <lineage>
        <taxon>Eukaryota</taxon>
        <taxon>Fungi</taxon>
        <taxon>Dikarya</taxon>
        <taxon>Basidiomycota</taxon>
        <taxon>Agaricomycotina</taxon>
        <taxon>Agaricomycetes</taxon>
        <taxon>Agaricomycetidae</taxon>
        <taxon>Agaricales</taxon>
        <taxon>Tricholomatineae</taxon>
        <taxon>Lyophyllaceae</taxon>
        <taxon>Lyophyllum</taxon>
    </lineage>
</organism>
<dbReference type="Pfam" id="PF25403">
    <property type="entry name" value="zf-C2H2_ZFAND2"/>
    <property type="match status" value="1"/>
</dbReference>
<feature type="domain" description="AN1-type" evidence="6">
    <location>
        <begin position="10"/>
        <end position="58"/>
    </location>
</feature>
<evidence type="ECO:0000256" key="3">
    <source>
        <dbReference type="ARBA" id="ARBA00022771"/>
    </source>
</evidence>
<dbReference type="AlphaFoldDB" id="A0A9P3PMU5"/>
<dbReference type="InterPro" id="IPR035896">
    <property type="entry name" value="AN1-like_Znf"/>
</dbReference>
<reference evidence="7" key="1">
    <citation type="submission" date="2022-07" db="EMBL/GenBank/DDBJ databases">
        <title>The genome of Lyophyllum shimeji provides insight into the initial evolution of ectomycorrhizal fungal genome.</title>
        <authorList>
            <person name="Kobayashi Y."/>
            <person name="Shibata T."/>
            <person name="Hirakawa H."/>
            <person name="Shigenobu S."/>
            <person name="Nishiyama T."/>
            <person name="Yamada A."/>
            <person name="Hasebe M."/>
            <person name="Kawaguchi M."/>
        </authorList>
    </citation>
    <scope>NUCLEOTIDE SEQUENCE</scope>
    <source>
        <strain evidence="7">AT787</strain>
    </source>
</reference>
<keyword evidence="2" id="KW-0677">Repeat</keyword>
<evidence type="ECO:0000313" key="7">
    <source>
        <dbReference type="EMBL" id="GLB38343.1"/>
    </source>
</evidence>
<dbReference type="EMBL" id="BRPK01000005">
    <property type="protein sequence ID" value="GLB38343.1"/>
    <property type="molecule type" value="Genomic_DNA"/>
</dbReference>
<keyword evidence="8" id="KW-1185">Reference proteome</keyword>
<dbReference type="PANTHER" id="PTHR14677:SF40">
    <property type="entry name" value="CDC48-ASSOCIATED UBIQUITIN-LIKE_ZINC FINGER PROTEIN 1"/>
    <property type="match status" value="1"/>
</dbReference>
<keyword evidence="4" id="KW-0862">Zinc</keyword>
<dbReference type="PROSITE" id="PS51039">
    <property type="entry name" value="ZF_AN1"/>
    <property type="match status" value="1"/>
</dbReference>
<dbReference type="PANTHER" id="PTHR14677">
    <property type="entry name" value="ARSENITE INDUCUBLE RNA ASSOCIATED PROTEIN AIP-1-RELATED"/>
    <property type="match status" value="1"/>
</dbReference>
<comment type="caution">
    <text evidence="7">The sequence shown here is derived from an EMBL/GenBank/DDBJ whole genome shotgun (WGS) entry which is preliminary data.</text>
</comment>
<evidence type="ECO:0000313" key="8">
    <source>
        <dbReference type="Proteomes" id="UP001063166"/>
    </source>
</evidence>
<dbReference type="Pfam" id="PF01428">
    <property type="entry name" value="zf-AN1"/>
    <property type="match status" value="1"/>
</dbReference>
<gene>
    <name evidence="7" type="ORF">LshimejAT787_0502080</name>
</gene>
<evidence type="ECO:0000256" key="5">
    <source>
        <dbReference type="PROSITE-ProRule" id="PRU00449"/>
    </source>
</evidence>
<proteinExistence type="predicted"/>
<dbReference type="InterPro" id="IPR057357">
    <property type="entry name" value="Znf-C2H2_ZFAND2A/B"/>
</dbReference>
<evidence type="ECO:0000259" key="6">
    <source>
        <dbReference type="PROSITE" id="PS51039"/>
    </source>
</evidence>
<dbReference type="InterPro" id="IPR000058">
    <property type="entry name" value="Znf_AN1"/>
</dbReference>